<feature type="transmembrane region" description="Helical" evidence="1">
    <location>
        <begin position="56"/>
        <end position="74"/>
    </location>
</feature>
<dbReference type="EMBL" id="LOSJ02000002">
    <property type="protein sequence ID" value="PNM57786.1"/>
    <property type="molecule type" value="Genomic_DNA"/>
</dbReference>
<proteinExistence type="predicted"/>
<keyword evidence="1" id="KW-0472">Membrane</keyword>
<sequence length="144" mass="15618">MQLSLKIGRQICQQRPVSVALFSLLALSTALASWLKSSGFHADYVYQLETVVGGDTHLHGLLALFLTLALYRVLSATSSNYKVVLITGALVAFCCLIDEGMQAFSPLRTFSVLDILASLMGVTIASLINTLLAGLRQRKQRSSE</sequence>
<comment type="caution">
    <text evidence="2">The sequence shown here is derived from an EMBL/GenBank/DDBJ whole genome shotgun (WGS) entry which is preliminary data.</text>
</comment>
<name>A0A2J9V1Y0_VIBMI</name>
<keyword evidence="1" id="KW-0812">Transmembrane</keyword>
<dbReference type="GeneID" id="93951514"/>
<evidence type="ECO:0000256" key="1">
    <source>
        <dbReference type="SAM" id="Phobius"/>
    </source>
</evidence>
<dbReference type="Proteomes" id="UP000053748">
    <property type="component" value="Unassembled WGS sequence"/>
</dbReference>
<accession>A0A2J9V1Y0</accession>
<dbReference type="STRING" id="674.VM_10430"/>
<protein>
    <submittedName>
        <fullName evidence="2">VanZ family protein</fullName>
    </submittedName>
</protein>
<dbReference type="OrthoDB" id="5917615at2"/>
<keyword evidence="1" id="KW-1133">Transmembrane helix</keyword>
<evidence type="ECO:0000313" key="2">
    <source>
        <dbReference type="EMBL" id="PNM57786.1"/>
    </source>
</evidence>
<keyword evidence="3" id="KW-1185">Reference proteome</keyword>
<dbReference type="NCBIfam" id="NF037970">
    <property type="entry name" value="vanZ_1"/>
    <property type="match status" value="1"/>
</dbReference>
<dbReference type="RefSeq" id="WP_001177232.1">
    <property type="nucleotide sequence ID" value="NZ_CAWMSS010000001.1"/>
</dbReference>
<gene>
    <name evidence="2" type="ORF">AL544_017940</name>
</gene>
<evidence type="ECO:0000313" key="3">
    <source>
        <dbReference type="Proteomes" id="UP000053748"/>
    </source>
</evidence>
<dbReference type="AlphaFoldDB" id="A0A2J9V1Y0"/>
<dbReference type="KEGG" id="vmi:AL543_13840"/>
<feature type="transmembrane region" description="Helical" evidence="1">
    <location>
        <begin position="115"/>
        <end position="135"/>
    </location>
</feature>
<feature type="transmembrane region" description="Helical" evidence="1">
    <location>
        <begin position="83"/>
        <end position="103"/>
    </location>
</feature>
<reference evidence="2" key="1">
    <citation type="submission" date="2017-12" db="EMBL/GenBank/DDBJ databases">
        <title>FDA dAtabase for Regulatory Grade micrObial Sequences (FDA-ARGOS): Supporting development and validation of Infectious Disease Dx tests.</title>
        <authorList>
            <person name="Hoffmann M."/>
            <person name="Allard M."/>
            <person name="Evans P."/>
            <person name="Brown E."/>
            <person name="Tallon L.J."/>
            <person name="Sadzewicz L."/>
            <person name="Sengamalay N."/>
            <person name="Ott S."/>
            <person name="Godinez A."/>
            <person name="Nagaraj S."/>
            <person name="Vavikolanu K."/>
            <person name="Aluvathingal J."/>
            <person name="Nadendla S."/>
            <person name="Hobson J."/>
            <person name="Sichtig H."/>
        </authorList>
    </citation>
    <scope>NUCLEOTIDE SEQUENCE [LARGE SCALE GENOMIC DNA]</scope>
    <source>
        <strain evidence="2">FDAARGOS_113</strain>
    </source>
</reference>
<organism evidence="2 3">
    <name type="scientific">Vibrio mimicus</name>
    <dbReference type="NCBI Taxonomy" id="674"/>
    <lineage>
        <taxon>Bacteria</taxon>
        <taxon>Pseudomonadati</taxon>
        <taxon>Pseudomonadota</taxon>
        <taxon>Gammaproteobacteria</taxon>
        <taxon>Vibrionales</taxon>
        <taxon>Vibrionaceae</taxon>
        <taxon>Vibrio</taxon>
    </lineage>
</organism>